<keyword evidence="15" id="KW-1185">Reference proteome</keyword>
<dbReference type="EC" id="3.6.1.17" evidence="3"/>
<dbReference type="Gene3D" id="3.90.79.10">
    <property type="entry name" value="Nucleoside Triphosphate Pyrophosphohydrolase"/>
    <property type="match status" value="1"/>
</dbReference>
<dbReference type="CDD" id="cd03428">
    <property type="entry name" value="NUDIX_Ap4A_Nudt2"/>
    <property type="match status" value="1"/>
</dbReference>
<evidence type="ECO:0000256" key="4">
    <source>
        <dbReference type="ARBA" id="ARBA00018911"/>
    </source>
</evidence>
<comment type="catalytic activity">
    <reaction evidence="7">
        <text>a 5'-end FAD-phospho-ribonucleoside in mRNA + H2O = a 5'-end phospho-adenosine-phospho-ribonucleoside in mRNA + FMN + 2 H(+)</text>
        <dbReference type="Rhea" id="RHEA:67588"/>
        <dbReference type="Rhea" id="RHEA-COMP:15719"/>
        <dbReference type="Rhea" id="RHEA-COMP:17275"/>
        <dbReference type="ChEBI" id="CHEBI:15377"/>
        <dbReference type="ChEBI" id="CHEBI:15378"/>
        <dbReference type="ChEBI" id="CHEBI:58210"/>
        <dbReference type="ChEBI" id="CHEBI:144051"/>
        <dbReference type="ChEBI" id="CHEBI:172372"/>
    </reaction>
    <physiologicalReaction direction="left-to-right" evidence="7">
        <dbReference type="Rhea" id="RHEA:67589"/>
    </physiologicalReaction>
</comment>
<dbReference type="InterPro" id="IPR003565">
    <property type="entry name" value="Tetra_PHTase"/>
</dbReference>
<comment type="catalytic activity">
    <reaction evidence="11">
        <text>a 5'-end CoA-ribonucleoside in mRNA + H2O = a 5'-end phospho-adenosine-phospho-ribonucleoside in mRNA + (R)-4'-phosphopantetheine + 2 H(+)</text>
        <dbReference type="Rhea" id="RHEA:67592"/>
        <dbReference type="Rhea" id="RHEA-COMP:15719"/>
        <dbReference type="Rhea" id="RHEA-COMP:17276"/>
        <dbReference type="ChEBI" id="CHEBI:15377"/>
        <dbReference type="ChEBI" id="CHEBI:15378"/>
        <dbReference type="ChEBI" id="CHEBI:61723"/>
        <dbReference type="ChEBI" id="CHEBI:144051"/>
        <dbReference type="ChEBI" id="CHEBI:172371"/>
    </reaction>
    <physiologicalReaction direction="left-to-right" evidence="11">
        <dbReference type="Rhea" id="RHEA:67593"/>
    </physiologicalReaction>
</comment>
<protein>
    <recommendedName>
        <fullName evidence="4">Bis(5'-nucleosyl)-tetraphosphatase [asymmetrical]</fullName>
        <ecNumber evidence="3">3.6.1.17</ecNumber>
    </recommendedName>
    <alternativeName>
        <fullName evidence="9">Diadenosine 5',5'''-P1,P4-tetraphosphate asymmetrical hydrolase</fullName>
    </alternativeName>
    <alternativeName>
        <fullName evidence="8">Nucleoside diphosphate-linked moiety X motif 2</fullName>
    </alternativeName>
</protein>
<reference evidence="14" key="1">
    <citation type="submission" date="2025-08" db="UniProtKB">
        <authorList>
            <consortium name="Ensembl"/>
        </authorList>
    </citation>
    <scope>IDENTIFICATION</scope>
</reference>
<comment type="similarity">
    <text evidence="2">Belongs to the Nudix hydrolase family.</text>
</comment>
<comment type="function">
    <text evidence="10">Catalyzes the asymmetric hydrolysis of diadenosine 5',5'''-P1,P4-tetraphosphate (Ap4A) to yield AMP and ATP. Exhibits decapping activity towards FAD-capped RNAs and dpCoA-capped RNAs in vitro.</text>
</comment>
<dbReference type="GO" id="GO:0006754">
    <property type="term" value="P:ATP biosynthetic process"/>
    <property type="evidence" value="ECO:0007669"/>
    <property type="project" value="TreeGrafter"/>
</dbReference>
<dbReference type="PROSITE" id="PS00893">
    <property type="entry name" value="NUDIX_BOX"/>
    <property type="match status" value="1"/>
</dbReference>
<dbReference type="InterPro" id="IPR015797">
    <property type="entry name" value="NUDIX_hydrolase-like_dom_sf"/>
</dbReference>
<dbReference type="AlphaFoldDB" id="A0A8C5LQC2"/>
<dbReference type="OrthoDB" id="276276at2759"/>
<dbReference type="GO" id="GO:0000166">
    <property type="term" value="F:nucleotide binding"/>
    <property type="evidence" value="ECO:0007669"/>
    <property type="project" value="UniProtKB-KW"/>
</dbReference>
<comment type="catalytic activity">
    <reaction evidence="12">
        <text>P(1),P(4)-bis(5'-guanosyl) tetraphosphate + H2O = GMP + GTP + 2 H(+)</text>
        <dbReference type="Rhea" id="RHEA:22484"/>
        <dbReference type="ChEBI" id="CHEBI:15377"/>
        <dbReference type="ChEBI" id="CHEBI:15378"/>
        <dbReference type="ChEBI" id="CHEBI:37565"/>
        <dbReference type="ChEBI" id="CHEBI:57553"/>
        <dbReference type="ChEBI" id="CHEBI:58115"/>
        <dbReference type="EC" id="3.6.1.17"/>
    </reaction>
</comment>
<keyword evidence="6" id="KW-0378">Hydrolase</keyword>
<sequence>MALRQGVLRRALVAPCLVRIIFKAMPSVCGFRVGDMVLRACGLIIFRKIKSGIPAAEANPIEFLLLQTSYGIRHWTPPKGHVDPGEDDLTTALRETEEEAGLAANHFNIVDGFRKELNYFVNKKPKTVIYWLAELTDADTEVKLSHEHQDYRWLHLQEACELAGYPDLQDTLREAHTFLQTLSGYDLSSHYPQAPTLYDLNSHYPQAPTLYDINSHYPQAPTLYDINSHYPQAPTL</sequence>
<evidence type="ECO:0000313" key="14">
    <source>
        <dbReference type="Ensembl" id="ENSLLEP00000001055.1"/>
    </source>
</evidence>
<keyword evidence="5" id="KW-0547">Nucleotide-binding</keyword>
<gene>
    <name evidence="14" type="primary">NUDT2</name>
</gene>
<proteinExistence type="inferred from homology"/>
<dbReference type="Pfam" id="PF00293">
    <property type="entry name" value="NUDIX"/>
    <property type="match status" value="1"/>
</dbReference>
<dbReference type="InterPro" id="IPR000086">
    <property type="entry name" value="NUDIX_hydrolase_dom"/>
</dbReference>
<accession>A0A8C5LQC2</accession>
<evidence type="ECO:0000256" key="1">
    <source>
        <dbReference type="ARBA" id="ARBA00001968"/>
    </source>
</evidence>
<evidence type="ECO:0000256" key="8">
    <source>
        <dbReference type="ARBA" id="ARBA00029676"/>
    </source>
</evidence>
<dbReference type="InterPro" id="IPR051325">
    <property type="entry name" value="Nudix_hydrolase_domain"/>
</dbReference>
<evidence type="ECO:0000256" key="2">
    <source>
        <dbReference type="ARBA" id="ARBA00005582"/>
    </source>
</evidence>
<dbReference type="PANTHER" id="PTHR21340">
    <property type="entry name" value="DIADENOSINE 5,5-P1,P4-TETRAPHOSPHATE PYROPHOSPHOHYDROLASE MUTT"/>
    <property type="match status" value="1"/>
</dbReference>
<evidence type="ECO:0000259" key="13">
    <source>
        <dbReference type="PROSITE" id="PS51462"/>
    </source>
</evidence>
<evidence type="ECO:0000256" key="9">
    <source>
        <dbReference type="ARBA" id="ARBA00032644"/>
    </source>
</evidence>
<dbReference type="SUPFAM" id="SSF55811">
    <property type="entry name" value="Nudix"/>
    <property type="match status" value="1"/>
</dbReference>
<evidence type="ECO:0000256" key="7">
    <source>
        <dbReference type="ARBA" id="ARBA00024504"/>
    </source>
</evidence>
<evidence type="ECO:0000256" key="10">
    <source>
        <dbReference type="ARBA" id="ARBA00045172"/>
    </source>
</evidence>
<dbReference type="PROSITE" id="PS51462">
    <property type="entry name" value="NUDIX"/>
    <property type="match status" value="1"/>
</dbReference>
<dbReference type="GO" id="GO:0004081">
    <property type="term" value="F:bis(5'-nucleosyl)-tetraphosphatase (asymmetrical) activity"/>
    <property type="evidence" value="ECO:0007669"/>
    <property type="project" value="UniProtKB-EC"/>
</dbReference>
<dbReference type="GeneTree" id="ENSGT00390000002416"/>
<dbReference type="GO" id="GO:0006167">
    <property type="term" value="P:AMP biosynthetic process"/>
    <property type="evidence" value="ECO:0007669"/>
    <property type="project" value="TreeGrafter"/>
</dbReference>
<comment type="cofactor">
    <cofactor evidence="1">
        <name>a divalent metal cation</name>
        <dbReference type="ChEBI" id="CHEBI:60240"/>
    </cofactor>
</comment>
<name>A0A8C5LQC2_9ANUR</name>
<dbReference type="InterPro" id="IPR020084">
    <property type="entry name" value="NUDIX_hydrolase_CS"/>
</dbReference>
<feature type="domain" description="Nudix hydrolase" evidence="13">
    <location>
        <begin position="36"/>
        <end position="176"/>
    </location>
</feature>
<evidence type="ECO:0000256" key="12">
    <source>
        <dbReference type="ARBA" id="ARBA00048896"/>
    </source>
</evidence>
<organism evidence="14 15">
    <name type="scientific">Leptobrachium leishanense</name>
    <name type="common">Leishan spiny toad</name>
    <dbReference type="NCBI Taxonomy" id="445787"/>
    <lineage>
        <taxon>Eukaryota</taxon>
        <taxon>Metazoa</taxon>
        <taxon>Chordata</taxon>
        <taxon>Craniata</taxon>
        <taxon>Vertebrata</taxon>
        <taxon>Euteleostomi</taxon>
        <taxon>Amphibia</taxon>
        <taxon>Batrachia</taxon>
        <taxon>Anura</taxon>
        <taxon>Pelobatoidea</taxon>
        <taxon>Megophryidae</taxon>
        <taxon>Leptobrachium</taxon>
    </lineage>
</organism>
<dbReference type="PANTHER" id="PTHR21340:SF0">
    <property type="entry name" value="BIS(5'-NUCLEOSYL)-TETRAPHOSPHATASE [ASYMMETRICAL]"/>
    <property type="match status" value="1"/>
</dbReference>
<dbReference type="PRINTS" id="PR01405">
    <property type="entry name" value="TETRPHPHTASE"/>
</dbReference>
<dbReference type="Proteomes" id="UP000694569">
    <property type="component" value="Unplaced"/>
</dbReference>
<evidence type="ECO:0000256" key="11">
    <source>
        <dbReference type="ARBA" id="ARBA00048667"/>
    </source>
</evidence>
<evidence type="ECO:0000256" key="5">
    <source>
        <dbReference type="ARBA" id="ARBA00022741"/>
    </source>
</evidence>
<evidence type="ECO:0000256" key="3">
    <source>
        <dbReference type="ARBA" id="ARBA00012447"/>
    </source>
</evidence>
<evidence type="ECO:0000313" key="15">
    <source>
        <dbReference type="Proteomes" id="UP000694569"/>
    </source>
</evidence>
<evidence type="ECO:0000256" key="6">
    <source>
        <dbReference type="ARBA" id="ARBA00022801"/>
    </source>
</evidence>
<reference evidence="14" key="2">
    <citation type="submission" date="2025-09" db="UniProtKB">
        <authorList>
            <consortium name="Ensembl"/>
        </authorList>
    </citation>
    <scope>IDENTIFICATION</scope>
</reference>
<dbReference type="Ensembl" id="ENSLLET00000001112.1">
    <property type="protein sequence ID" value="ENSLLEP00000001055.1"/>
    <property type="gene ID" value="ENSLLEG00000000706.1"/>
</dbReference>